<feature type="transmembrane region" description="Helical" evidence="6">
    <location>
        <begin position="796"/>
        <end position="818"/>
    </location>
</feature>
<feature type="domain" description="ABC3 transporter permease C-terminal" evidence="7">
    <location>
        <begin position="365"/>
        <end position="479"/>
    </location>
</feature>
<evidence type="ECO:0000256" key="2">
    <source>
        <dbReference type="ARBA" id="ARBA00022475"/>
    </source>
</evidence>
<proteinExistence type="predicted"/>
<dbReference type="Pfam" id="PF12704">
    <property type="entry name" value="MacB_PCD"/>
    <property type="match status" value="2"/>
</dbReference>
<evidence type="ECO:0000259" key="8">
    <source>
        <dbReference type="Pfam" id="PF12704"/>
    </source>
</evidence>
<feature type="transmembrane region" description="Helical" evidence="6">
    <location>
        <begin position="838"/>
        <end position="861"/>
    </location>
</feature>
<dbReference type="RefSeq" id="WP_317490949.1">
    <property type="nucleotide sequence ID" value="NZ_CP136051.1"/>
</dbReference>
<feature type="transmembrane region" description="Helical" evidence="6">
    <location>
        <begin position="415"/>
        <end position="436"/>
    </location>
</feature>
<dbReference type="PANTHER" id="PTHR30572:SF18">
    <property type="entry name" value="ABC-TYPE MACROLIDE FAMILY EXPORT SYSTEM PERMEASE COMPONENT 2"/>
    <property type="match status" value="1"/>
</dbReference>
<evidence type="ECO:0000259" key="7">
    <source>
        <dbReference type="Pfam" id="PF02687"/>
    </source>
</evidence>
<feature type="transmembrane region" description="Helical" evidence="6">
    <location>
        <begin position="102"/>
        <end position="126"/>
    </location>
</feature>
<evidence type="ECO:0000256" key="6">
    <source>
        <dbReference type="SAM" id="Phobius"/>
    </source>
</evidence>
<feature type="transmembrane region" description="Helical" evidence="6">
    <location>
        <begin position="754"/>
        <end position="776"/>
    </location>
</feature>
<keyword evidence="4 6" id="KW-1133">Transmembrane helix</keyword>
<evidence type="ECO:0000256" key="3">
    <source>
        <dbReference type="ARBA" id="ARBA00022692"/>
    </source>
</evidence>
<evidence type="ECO:0000256" key="4">
    <source>
        <dbReference type="ARBA" id="ARBA00022989"/>
    </source>
</evidence>
<dbReference type="Proteomes" id="UP001302349">
    <property type="component" value="Chromosome"/>
</dbReference>
<feature type="domain" description="MacB-like periplasmic core" evidence="8">
    <location>
        <begin position="508"/>
        <end position="718"/>
    </location>
</feature>
<comment type="subcellular location">
    <subcellularLocation>
        <location evidence="1">Cell membrane</location>
        <topology evidence="1">Multi-pass membrane protein</topology>
    </subcellularLocation>
</comment>
<feature type="transmembrane region" description="Helical" evidence="6">
    <location>
        <begin position="456"/>
        <end position="479"/>
    </location>
</feature>
<dbReference type="InterPro" id="IPR025857">
    <property type="entry name" value="MacB_PCD"/>
</dbReference>
<dbReference type="PANTHER" id="PTHR30572">
    <property type="entry name" value="MEMBRANE COMPONENT OF TRANSPORTER-RELATED"/>
    <property type="match status" value="1"/>
</dbReference>
<keyword evidence="10" id="KW-1185">Reference proteome</keyword>
<name>A0ABZ0IWK9_9BACT</name>
<feature type="domain" description="MacB-like periplasmic core" evidence="8">
    <location>
        <begin position="106"/>
        <end position="324"/>
    </location>
</feature>
<dbReference type="InterPro" id="IPR050250">
    <property type="entry name" value="Macrolide_Exporter_MacB"/>
</dbReference>
<dbReference type="InterPro" id="IPR003838">
    <property type="entry name" value="ABC3_permease_C"/>
</dbReference>
<gene>
    <name evidence="9" type="ORF">RT717_06595</name>
</gene>
<reference evidence="9 10" key="1">
    <citation type="journal article" date="2023" name="Microbiol. Resour. Announc.">
        <title>Complete Genome Sequence of Imperialibacter roseus strain P4T.</title>
        <authorList>
            <person name="Tizabi D.R."/>
            <person name="Bachvaroff T."/>
            <person name="Hill R.T."/>
        </authorList>
    </citation>
    <scope>NUCLEOTIDE SEQUENCE [LARGE SCALE GENOMIC DNA]</scope>
    <source>
        <strain evidence="9 10">P4T</strain>
    </source>
</reference>
<accession>A0ABZ0IWK9</accession>
<keyword evidence="2" id="KW-1003">Cell membrane</keyword>
<organism evidence="9 10">
    <name type="scientific">Imperialibacter roseus</name>
    <dbReference type="NCBI Taxonomy" id="1324217"/>
    <lineage>
        <taxon>Bacteria</taxon>
        <taxon>Pseudomonadati</taxon>
        <taxon>Bacteroidota</taxon>
        <taxon>Cytophagia</taxon>
        <taxon>Cytophagales</taxon>
        <taxon>Flammeovirgaceae</taxon>
        <taxon>Imperialibacter</taxon>
    </lineage>
</organism>
<dbReference type="NCBIfam" id="NF038403">
    <property type="entry name" value="perm_prefix_1"/>
    <property type="match status" value="1"/>
</dbReference>
<evidence type="ECO:0000256" key="5">
    <source>
        <dbReference type="ARBA" id="ARBA00023136"/>
    </source>
</evidence>
<feature type="domain" description="ABC3 transporter permease C-terminal" evidence="7">
    <location>
        <begin position="757"/>
        <end position="868"/>
    </location>
</feature>
<feature type="transmembrane region" description="Helical" evidence="6">
    <location>
        <begin position="358"/>
        <end position="380"/>
    </location>
</feature>
<dbReference type="Pfam" id="PF02687">
    <property type="entry name" value="FtsX"/>
    <property type="match status" value="2"/>
</dbReference>
<protein>
    <submittedName>
        <fullName evidence="9">ABC transporter permease</fullName>
    </submittedName>
</protein>
<evidence type="ECO:0000313" key="9">
    <source>
        <dbReference type="EMBL" id="WOK08305.1"/>
    </source>
</evidence>
<evidence type="ECO:0000313" key="10">
    <source>
        <dbReference type="Proteomes" id="UP001302349"/>
    </source>
</evidence>
<keyword evidence="5 6" id="KW-0472">Membrane</keyword>
<keyword evidence="3 6" id="KW-0812">Transmembrane</keyword>
<feature type="transmembrane region" description="Helical" evidence="6">
    <location>
        <begin position="500"/>
        <end position="521"/>
    </location>
</feature>
<dbReference type="EMBL" id="CP136051">
    <property type="protein sequence ID" value="WOK08305.1"/>
    <property type="molecule type" value="Genomic_DNA"/>
</dbReference>
<sequence length="875" mass="98189">MDNQQLIERHIIQWRQQLRKQKNLEDGVIAELEDHLRQSIERLQTQGCSAEDACKKAIEELGTPADINEEEHSVQFRYNGSYWPLLGSYFLIALRNIRHRKFIASINVLGLTLGVAVSLLLGVYAYDIITYDQFHENADDIYFLYRTRPTPEGGQIDVSDTWPPLAEEVQKAIPGVKNISRIIFGGQTTIRYNGQDFSERMAFGEQGMFKMFSFPLVRGHKAQVFANPRSVVISQNMAERLFGDADPIGKTIELQLATPVSYEVTGVFGEFPFNSSFNFNMLVNMESRRQQWIADGDYGWVSSFVLSFLQLENGKDPATLKTQFPQLVEKFVTPSERGTLELMPLADYYDFNTGQQQYGYFLEYISFGLLLIAFFNFANLNAAQSLGRFKEVAVRKTFGAGGKDLVLQFTGETTFLFAVGSILGIALAFILLPYFIDLFGQQMSLAFLFEPMPLVSLLAGIIGLGLVAGIYPTLTLSKLKAGEVMHGSTSLKRSGFDPKNILVTCQFAIAVMLVSAVLIMYQQINFMKTADMNFDPDNVLIINARSGEGEENEQRWAAFRNSLEAVPGVKSVSASNSAPGRYSGSFVLVQSEDARDRAPLDWRFVSVDDKYFATMDIDFVQGRDFDIDMRSDQRKSVINQAAMKQLGWASVEGHKLMFPDSDEGFEVIGVVKDFNFRSLANAVEPVIHVFRGRNSNRYNMLLVRLNAAGLSETMAQIESAWKGFDANHPIDYTFVDQQFQNLYETEERIGSMTLYATFMAILVAVLGILGLASFTVAQRMKEMAIRKVLGASVQQLLMILLKQTTLLFLASLLIAVPLNYYVMNDWLEGFAFRINLGPFAYLLAAGIVMVTSWVVLGSYALKSLKTNPARTLRSE</sequence>
<dbReference type="InterPro" id="IPR047928">
    <property type="entry name" value="Perm_prefix_1"/>
</dbReference>
<evidence type="ECO:0000256" key="1">
    <source>
        <dbReference type="ARBA" id="ARBA00004651"/>
    </source>
</evidence>